<keyword evidence="2" id="KW-1185">Reference proteome</keyword>
<protein>
    <submittedName>
        <fullName evidence="1">Uncharacterized protein</fullName>
    </submittedName>
</protein>
<dbReference type="OrthoDB" id="281924at2"/>
<evidence type="ECO:0000313" key="2">
    <source>
        <dbReference type="Proteomes" id="UP000320672"/>
    </source>
</evidence>
<name>A0A517MKZ8_9BACT</name>
<accession>A0A517MKZ8</accession>
<gene>
    <name evidence="1" type="ORF">FF011L_43650</name>
</gene>
<dbReference type="RefSeq" id="WP_145353773.1">
    <property type="nucleotide sequence ID" value="NZ_CP036262.1"/>
</dbReference>
<dbReference type="AlphaFoldDB" id="A0A517MKZ8"/>
<dbReference type="Proteomes" id="UP000320672">
    <property type="component" value="Chromosome"/>
</dbReference>
<evidence type="ECO:0000313" key="1">
    <source>
        <dbReference type="EMBL" id="QDS95568.1"/>
    </source>
</evidence>
<sequence>MRLSPKHAAVIGMVFWAGIVWLAVAAVRTSTSQNAAADSTGQTPAFDQLVDYAATRPEKFEVDLKGHSMRRGDPIFRQLPASAGWEQVGYVDRIDPEGARGDVLWYQTEVASSDYQLVAYRNRGRFNDVLETLLPPEKRDRIQQRITDTLSEHGEEITAAFRPVVENSLKESAPVLEDALKASVERHEAEFKELGSRWEQEILKDRMIPLFREEILPTVREHGEPVAKQIGRELWDRASIWRFGWRALYDRTPLPEKDLLKAEWERFVDNEAIPVFESHMDDIVNAQKQIFVDISENETLRDEVEAVFKEMAADKPFQDLMKTVVREAVIDNKELHQIWARNFKSDQAKAAIRLAGERFEPVVREIGDDLFGTREGGIDPDFARVLRNQILGKDKRWIVAVPLSQNATTVSAPTMGPSGTRTIQHGTGRVPFPLVIMAAQEGLNANPTAPNEANDL</sequence>
<organism evidence="1 2">
    <name type="scientific">Roseimaritima multifibrata</name>
    <dbReference type="NCBI Taxonomy" id="1930274"/>
    <lineage>
        <taxon>Bacteria</taxon>
        <taxon>Pseudomonadati</taxon>
        <taxon>Planctomycetota</taxon>
        <taxon>Planctomycetia</taxon>
        <taxon>Pirellulales</taxon>
        <taxon>Pirellulaceae</taxon>
        <taxon>Roseimaritima</taxon>
    </lineage>
</organism>
<dbReference type="EMBL" id="CP036262">
    <property type="protein sequence ID" value="QDS95568.1"/>
    <property type="molecule type" value="Genomic_DNA"/>
</dbReference>
<dbReference type="KEGG" id="rml:FF011L_43650"/>
<reference evidence="1 2" key="1">
    <citation type="submission" date="2019-02" db="EMBL/GenBank/DDBJ databases">
        <title>Deep-cultivation of Planctomycetes and their phenomic and genomic characterization uncovers novel biology.</title>
        <authorList>
            <person name="Wiegand S."/>
            <person name="Jogler M."/>
            <person name="Boedeker C."/>
            <person name="Pinto D."/>
            <person name="Vollmers J."/>
            <person name="Rivas-Marin E."/>
            <person name="Kohn T."/>
            <person name="Peeters S.H."/>
            <person name="Heuer A."/>
            <person name="Rast P."/>
            <person name="Oberbeckmann S."/>
            <person name="Bunk B."/>
            <person name="Jeske O."/>
            <person name="Meyerdierks A."/>
            <person name="Storesund J.E."/>
            <person name="Kallscheuer N."/>
            <person name="Luecker S."/>
            <person name="Lage O.M."/>
            <person name="Pohl T."/>
            <person name="Merkel B.J."/>
            <person name="Hornburger P."/>
            <person name="Mueller R.-W."/>
            <person name="Bruemmer F."/>
            <person name="Labrenz M."/>
            <person name="Spormann A.M."/>
            <person name="Op den Camp H."/>
            <person name="Overmann J."/>
            <person name="Amann R."/>
            <person name="Jetten M.S.M."/>
            <person name="Mascher T."/>
            <person name="Medema M.H."/>
            <person name="Devos D.P."/>
            <person name="Kaster A.-K."/>
            <person name="Ovreas L."/>
            <person name="Rohde M."/>
            <person name="Galperin M.Y."/>
            <person name="Jogler C."/>
        </authorList>
    </citation>
    <scope>NUCLEOTIDE SEQUENCE [LARGE SCALE GENOMIC DNA]</scope>
    <source>
        <strain evidence="1 2">FF011L</strain>
    </source>
</reference>
<proteinExistence type="predicted"/>